<protein>
    <recommendedName>
        <fullName evidence="2">NFACT RNA-binding domain-containing protein</fullName>
    </recommendedName>
</protein>
<evidence type="ECO:0000313" key="4">
    <source>
        <dbReference type="Proteomes" id="UP000030699"/>
    </source>
</evidence>
<dbReference type="AlphaFoldDB" id="A0A024WHE4"/>
<name>A0A024WHE4_PLAFA</name>
<dbReference type="Pfam" id="PF05670">
    <property type="entry name" value="NFACT-R_1"/>
    <property type="match status" value="1"/>
</dbReference>
<gene>
    <name evidence="3" type="ORF">PFMALIP_06004</name>
</gene>
<dbReference type="GO" id="GO:0043023">
    <property type="term" value="F:ribosomal large subunit binding"/>
    <property type="evidence" value="ECO:0007669"/>
    <property type="project" value="TreeGrafter"/>
</dbReference>
<feature type="region of interest" description="Disordered" evidence="1">
    <location>
        <begin position="1"/>
        <end position="29"/>
    </location>
</feature>
<dbReference type="GO" id="GO:0000049">
    <property type="term" value="F:tRNA binding"/>
    <property type="evidence" value="ECO:0007669"/>
    <property type="project" value="TreeGrafter"/>
</dbReference>
<dbReference type="GO" id="GO:1990112">
    <property type="term" value="C:RQC complex"/>
    <property type="evidence" value="ECO:0007669"/>
    <property type="project" value="TreeGrafter"/>
</dbReference>
<evidence type="ECO:0000256" key="1">
    <source>
        <dbReference type="SAM" id="MobiDB-lite"/>
    </source>
</evidence>
<sequence length="1059" mass="123932">MATDFAVKKVEKKKKNKDNNKQKGKAKSSVGQIQKLRKVYWFEKFHWFISSENYLVIAGRDALQNEILFRRYFQKNDIYVHADIHGAASCIIKNPYKDTPIPDKTLSEAGQLAICRSSAWNNKIITSAWWVYYNQVSKSAPSGEYLKTGSFVIRGKKNYLPHVKLEMGFCVLFQIEKNEDLNVENLPLEENTIDIDDIKREDDKGDDMAHNNMINGLDNNVCDNIPANNDKNHVDNKNNVHNYVNYLNNISVHYTNEEHGIGITEEKIKENDSVKYLVPNKFNNIYILEKNNMLNVSVIKGTNENEKNKSRDMYIKILYNILSDDIFKTDFFHKSVLAWYNIKSKSYILKRKKNGNAFNKYIYYLTRNKKDIYNMICILYPLVIYNILRKMNNPTYIYKSKYVSNIYVNKFYHTFCKIIKYFFHIYNILIRKGDRCFKRESFFFEIYKYKNYIINVFFKGLRGKRILVDSIYNFLIFLDSTLYERCKSSQVVSNIFSLSCYNKDVEKDNCGNVYKNMYMEKSIDFVNKKMLNYIINYKENSNIENYDYDINFSKEKALFVACEVYGRPVTFKEDSDEEIVCSEKKNGNTTNEEDVNSLCSSNYSEISDTNKGNKKLKKKNVTFLCDDDEDKRDVSRVSRPRELTGFIKTDVNKLLKEIESDENSNIGNINSDNSNEENKKEKCVSFKIEANNDNVNYDNRSNDNVSRPFRSRKGTGYVKMDMNKLLKEMEEDETKDVNDDEKKKQVTFKRKNIDSDVVKRTVSFSSEEEHICIEQPASLYMPRPVRTRKATGFVKMDMKKLLDEIGVDDMYEEKNEDVDVEQNVKNGENRFGDKGKKVTFESYKNNDVIKKSVSFSSEEEFIPVDEPVSLKVTRPVRSRKATGFVKMDVSKLLQQIDSDERNEEMKSDDKKEKKVTFKNKDISSELEKKSTTTYTSEDEYNISSKNSESSPMVRPVRTRKPTGFVKMDVSKLLREVEYEEEGDDGSGVRLHNNIRSNDVIKKTVSFSSEEEYIPVYQSEERVNNARPVRTRKATGFVQVDMSKLLKEVEQELQEEEEEE</sequence>
<feature type="compositionally biased region" description="Basic residues" evidence="1">
    <location>
        <begin position="10"/>
        <end position="26"/>
    </location>
</feature>
<reference evidence="3 4" key="2">
    <citation type="submission" date="2013-02" db="EMBL/GenBank/DDBJ databases">
        <title>The Genome Sequence of Plasmodium falciparum MaliPS096_E11.</title>
        <authorList>
            <consortium name="The Broad Institute Genome Sequencing Platform"/>
            <consortium name="The Broad Institute Genome Sequencing Center for Infectious Disease"/>
            <person name="Neafsey D."/>
            <person name="Cheeseman I."/>
            <person name="Volkman S."/>
            <person name="Adams J."/>
            <person name="Walker B."/>
            <person name="Young S.K."/>
            <person name="Zeng Q."/>
            <person name="Gargeya S."/>
            <person name="Fitzgerald M."/>
            <person name="Haas B."/>
            <person name="Abouelleil A."/>
            <person name="Alvarado L."/>
            <person name="Arachchi H.M."/>
            <person name="Berlin A.M."/>
            <person name="Chapman S.B."/>
            <person name="Dewar J."/>
            <person name="Goldberg J."/>
            <person name="Griggs A."/>
            <person name="Gujja S."/>
            <person name="Hansen M."/>
            <person name="Howarth C."/>
            <person name="Imamovic A."/>
            <person name="Larimer J."/>
            <person name="McCowan C."/>
            <person name="Murphy C."/>
            <person name="Neiman D."/>
            <person name="Pearson M."/>
            <person name="Priest M."/>
            <person name="Roberts A."/>
            <person name="Saif S."/>
            <person name="Shea T."/>
            <person name="Sisk P."/>
            <person name="Sykes S."/>
            <person name="Wortman J."/>
            <person name="Nusbaum C."/>
            <person name="Birren B."/>
        </authorList>
    </citation>
    <scope>NUCLEOTIDE SEQUENCE [LARGE SCALE GENOMIC DNA]</scope>
    <source>
        <strain evidence="3 4">MaliPS096_E11</strain>
    </source>
</reference>
<evidence type="ECO:0000313" key="3">
    <source>
        <dbReference type="EMBL" id="ETW45931.1"/>
    </source>
</evidence>
<evidence type="ECO:0000259" key="2">
    <source>
        <dbReference type="Pfam" id="PF05670"/>
    </source>
</evidence>
<feature type="region of interest" description="Disordered" evidence="1">
    <location>
        <begin position="897"/>
        <end position="959"/>
    </location>
</feature>
<feature type="compositionally biased region" description="Polar residues" evidence="1">
    <location>
        <begin position="931"/>
        <end position="950"/>
    </location>
</feature>
<dbReference type="PANTHER" id="PTHR15239:SF6">
    <property type="entry name" value="RIBOSOME QUALITY CONTROL COMPLEX SUBUNIT NEMF"/>
    <property type="match status" value="1"/>
</dbReference>
<dbReference type="OrthoDB" id="207084at2759"/>
<reference evidence="3 4" key="1">
    <citation type="submission" date="2013-02" db="EMBL/GenBank/DDBJ databases">
        <title>The Genome Annotation of Plasmodium falciparum MaliPS096_E11.</title>
        <authorList>
            <consortium name="The Broad Institute Genome Sequencing Platform"/>
            <consortium name="The Broad Institute Genome Sequencing Center for Infectious Disease"/>
            <person name="Neafsey D."/>
            <person name="Hoffman S."/>
            <person name="Volkman S."/>
            <person name="Rosenthal P."/>
            <person name="Walker B."/>
            <person name="Young S.K."/>
            <person name="Zeng Q."/>
            <person name="Gargeya S."/>
            <person name="Fitzgerald M."/>
            <person name="Haas B."/>
            <person name="Abouelleil A."/>
            <person name="Allen A.W."/>
            <person name="Alvarado L."/>
            <person name="Arachchi H.M."/>
            <person name="Berlin A.M."/>
            <person name="Chapman S.B."/>
            <person name="Gainer-Dewar J."/>
            <person name="Goldberg J."/>
            <person name="Griggs A."/>
            <person name="Gujja S."/>
            <person name="Hansen M."/>
            <person name="Howarth C."/>
            <person name="Imamovic A."/>
            <person name="Ireland A."/>
            <person name="Larimer J."/>
            <person name="McCowan C."/>
            <person name="Murphy C."/>
            <person name="Pearson M."/>
            <person name="Poon T.W."/>
            <person name="Priest M."/>
            <person name="Roberts A."/>
            <person name="Saif S."/>
            <person name="Shea T."/>
            <person name="Sisk P."/>
            <person name="Sykes S."/>
            <person name="Wortman J."/>
            <person name="Nusbaum C."/>
            <person name="Birren B."/>
        </authorList>
    </citation>
    <scope>NUCLEOTIDE SEQUENCE [LARGE SCALE GENOMIC DNA]</scope>
    <source>
        <strain evidence="3 4">MaliPS096_E11</strain>
    </source>
</reference>
<organism evidence="3 4">
    <name type="scientific">Plasmodium falciparum MaliPS096_E11</name>
    <dbReference type="NCBI Taxonomy" id="1036727"/>
    <lineage>
        <taxon>Eukaryota</taxon>
        <taxon>Sar</taxon>
        <taxon>Alveolata</taxon>
        <taxon>Apicomplexa</taxon>
        <taxon>Aconoidasida</taxon>
        <taxon>Haemosporida</taxon>
        <taxon>Plasmodiidae</taxon>
        <taxon>Plasmodium</taxon>
        <taxon>Plasmodium (Laverania)</taxon>
    </lineage>
</organism>
<dbReference type="InterPro" id="IPR008532">
    <property type="entry name" value="NFACT_RNA-bd"/>
</dbReference>
<dbReference type="GO" id="GO:0072344">
    <property type="term" value="P:rescue of stalled ribosome"/>
    <property type="evidence" value="ECO:0007669"/>
    <property type="project" value="TreeGrafter"/>
</dbReference>
<feature type="non-terminal residue" evidence="3">
    <location>
        <position position="1059"/>
    </location>
</feature>
<dbReference type="GO" id="GO:1990116">
    <property type="term" value="P:ribosome-associated ubiquitin-dependent protein catabolic process"/>
    <property type="evidence" value="ECO:0007669"/>
    <property type="project" value="TreeGrafter"/>
</dbReference>
<feature type="compositionally biased region" description="Basic and acidic residues" evidence="1">
    <location>
        <begin position="903"/>
        <end position="930"/>
    </location>
</feature>
<dbReference type="InterPro" id="IPR051608">
    <property type="entry name" value="RQC_Subunit_NEMF"/>
</dbReference>
<proteinExistence type="predicted"/>
<feature type="domain" description="NFACT RNA-binding" evidence="2">
    <location>
        <begin position="44"/>
        <end position="155"/>
    </location>
</feature>
<accession>A0A024WHE4</accession>
<dbReference type="PANTHER" id="PTHR15239">
    <property type="entry name" value="NUCLEAR EXPORT MEDIATOR FACTOR NEMF"/>
    <property type="match status" value="1"/>
</dbReference>
<dbReference type="EMBL" id="KI925879">
    <property type="protein sequence ID" value="ETW45931.1"/>
    <property type="molecule type" value="Genomic_DNA"/>
</dbReference>
<dbReference type="Proteomes" id="UP000030699">
    <property type="component" value="Unassembled WGS sequence"/>
</dbReference>